<gene>
    <name evidence="1" type="ORF">FDW42_04960</name>
    <name evidence="2" type="ORF">FVD16_10155</name>
</gene>
<dbReference type="GeneID" id="52037831"/>
<dbReference type="RefSeq" id="WP_082200884.1">
    <property type="nucleotide sequence ID" value="NZ_CP020480.1"/>
</dbReference>
<accession>A0AAX2UIH1</accession>
<evidence type="ECO:0000313" key="3">
    <source>
        <dbReference type="Proteomes" id="UP000306813"/>
    </source>
</evidence>
<reference evidence="1 3" key="1">
    <citation type="submission" date="2019-05" db="EMBL/GenBank/DDBJ databases">
        <title>Draft genomes of eight strains of Campylobacter helveticus isolated from cats and a dog in New Zealand.</title>
        <authorList>
            <person name="Bojanic K."/>
            <person name="Midwinter A.C."/>
            <person name="Biggs P.J."/>
            <person name="Acke E."/>
            <person name="Cornelius A.J."/>
            <person name="Marshall J.C."/>
        </authorList>
    </citation>
    <scope>NUCLEOTIDE SEQUENCE [LARGE SCALE GENOMIC DNA]</scope>
    <source>
        <strain evidence="1 3">ACP123b</strain>
    </source>
</reference>
<sequence length="79" mass="9094">MLQNCKEVYSLEESLNILNKYANNLTPRQYDNIKSIICSFAIENMHLNEEDILNGIAIQKGDKSVLEITQNYKAQWGCL</sequence>
<evidence type="ECO:0000313" key="1">
    <source>
        <dbReference type="EMBL" id="TNB57492.1"/>
    </source>
</evidence>
<dbReference type="EMBL" id="VDBS01000037">
    <property type="protein sequence ID" value="TNB57492.1"/>
    <property type="molecule type" value="Genomic_DNA"/>
</dbReference>
<dbReference type="Proteomes" id="UP000321317">
    <property type="component" value="Unassembled WGS sequence"/>
</dbReference>
<protein>
    <submittedName>
        <fullName evidence="1">Uncharacterized protein</fullName>
    </submittedName>
</protein>
<comment type="caution">
    <text evidence="1">The sequence shown here is derived from an EMBL/GenBank/DDBJ whole genome shotgun (WGS) entry which is preliminary data.</text>
</comment>
<dbReference type="AlphaFoldDB" id="A0AAX2UIH1"/>
<reference evidence="2 4" key="2">
    <citation type="submission" date="2019-08" db="EMBL/GenBank/DDBJ databases">
        <title>Rapid identification of Enteric Bacteria from Whole Genome Sequences (WGS) using Average Nucleotide Identity (ANI).</title>
        <authorList>
            <person name="Lane C."/>
        </authorList>
    </citation>
    <scope>NUCLEOTIDE SEQUENCE [LARGE SCALE GENOMIC DNA]</scope>
    <source>
        <strain evidence="2 4">D4984</strain>
    </source>
</reference>
<dbReference type="EMBL" id="VRMA01000082">
    <property type="protein sequence ID" value="TXK53779.1"/>
    <property type="molecule type" value="Genomic_DNA"/>
</dbReference>
<organism evidence="1 3">
    <name type="scientific">Campylobacter helveticus</name>
    <dbReference type="NCBI Taxonomy" id="28898"/>
    <lineage>
        <taxon>Bacteria</taxon>
        <taxon>Pseudomonadati</taxon>
        <taxon>Campylobacterota</taxon>
        <taxon>Epsilonproteobacteria</taxon>
        <taxon>Campylobacterales</taxon>
        <taxon>Campylobacteraceae</taxon>
        <taxon>Campylobacter</taxon>
    </lineage>
</organism>
<dbReference type="KEGG" id="chv:CHELV3228_b0010"/>
<dbReference type="Proteomes" id="UP000306813">
    <property type="component" value="Unassembled WGS sequence"/>
</dbReference>
<keyword evidence="4" id="KW-1185">Reference proteome</keyword>
<evidence type="ECO:0000313" key="4">
    <source>
        <dbReference type="Proteomes" id="UP000321317"/>
    </source>
</evidence>
<evidence type="ECO:0000313" key="2">
    <source>
        <dbReference type="EMBL" id="TXK53779.1"/>
    </source>
</evidence>
<name>A0AAX2UIH1_9BACT</name>
<proteinExistence type="predicted"/>